<accession>A0A4Y7PL00</accession>
<evidence type="ECO:0000313" key="2">
    <source>
        <dbReference type="Proteomes" id="UP000294933"/>
    </source>
</evidence>
<dbReference type="VEuPathDB" id="FungiDB:BD410DRAFT_809109"/>
<name>A0A4Y7PL00_9AGAM</name>
<evidence type="ECO:0000313" key="1">
    <source>
        <dbReference type="EMBL" id="TDL15219.1"/>
    </source>
</evidence>
<proteinExistence type="predicted"/>
<sequence>MEAVFFAALPPVQDFFRTDLWMKYQGGNEGDRANFKLLAKAVTDEALIHAAQEWAKCVKMDTETEANQLAVFIECQWHILRGDWAAMFKTLEKNQIKITKIQPSEKVSLYCIEEEEEEEEEEDSSELVTNLETSSTQSSKLKLLCKWTQILNQFFFNLSSNEKEKEYTKAVKVLQEMRSNKKKKFNPTDLKKSGLADIINKIAHPSTKLEMSAQLRSSFQKHRWKETLSICLEAWYPTTGLIVDNLTMKNPDLAKGLKLSQFSRNFFTKTWTEFNSKIEKFPVSLQVILQCTKQFRDRIKKVKKKISSIHKAAKTINSPNSDKSECYNCRNLPEDSEDRCERIIYITKYDVDSIQGKTNHAGDGKYHPLKMLPSIKISSRSEVYKRCGRDIVHFKDTVTQKEIGGVQFHALPDHAFHQLQKHHSDVAIVAENIRRGNAFQSWNHGQMKAVGTRVAQGGRAGDAYAAYPSSSIDPMDTKKHVEALFSHGEDTTVLLAVLEKAAPHVFLDIKNAVEKTGTGSLGRYGLNSFYCWNYVAPQHKDKDFTWTISTQLFKRGPVDEYNFSFTQWGIYIQTEENTVWWFNGRDMHGTIVPRQSSITSSDSISHGIVCVLRQKDANAAKEYRDIRQGYNHRVEMWKKVDVDDIN</sequence>
<dbReference type="Proteomes" id="UP000294933">
    <property type="component" value="Unassembled WGS sequence"/>
</dbReference>
<dbReference type="EMBL" id="ML170285">
    <property type="protein sequence ID" value="TDL15219.1"/>
    <property type="molecule type" value="Genomic_DNA"/>
</dbReference>
<organism evidence="1 2">
    <name type="scientific">Rickenella mellea</name>
    <dbReference type="NCBI Taxonomy" id="50990"/>
    <lineage>
        <taxon>Eukaryota</taxon>
        <taxon>Fungi</taxon>
        <taxon>Dikarya</taxon>
        <taxon>Basidiomycota</taxon>
        <taxon>Agaricomycotina</taxon>
        <taxon>Agaricomycetes</taxon>
        <taxon>Hymenochaetales</taxon>
        <taxon>Rickenellaceae</taxon>
        <taxon>Rickenella</taxon>
    </lineage>
</organism>
<dbReference type="AlphaFoldDB" id="A0A4Y7PL00"/>
<protein>
    <submittedName>
        <fullName evidence="1">Uncharacterized protein</fullName>
    </submittedName>
</protein>
<gene>
    <name evidence="1" type="ORF">BD410DRAFT_809109</name>
</gene>
<reference evidence="1 2" key="1">
    <citation type="submission" date="2018-06" db="EMBL/GenBank/DDBJ databases">
        <title>A transcriptomic atlas of mushroom development highlights an independent origin of complex multicellularity.</title>
        <authorList>
            <consortium name="DOE Joint Genome Institute"/>
            <person name="Krizsan K."/>
            <person name="Almasi E."/>
            <person name="Merenyi Z."/>
            <person name="Sahu N."/>
            <person name="Viragh M."/>
            <person name="Koszo T."/>
            <person name="Mondo S."/>
            <person name="Kiss B."/>
            <person name="Balint B."/>
            <person name="Kues U."/>
            <person name="Barry K."/>
            <person name="Hegedus J.C."/>
            <person name="Henrissat B."/>
            <person name="Johnson J."/>
            <person name="Lipzen A."/>
            <person name="Ohm R."/>
            <person name="Nagy I."/>
            <person name="Pangilinan J."/>
            <person name="Yan J."/>
            <person name="Xiong Y."/>
            <person name="Grigoriev I.V."/>
            <person name="Hibbett D.S."/>
            <person name="Nagy L.G."/>
        </authorList>
    </citation>
    <scope>NUCLEOTIDE SEQUENCE [LARGE SCALE GENOMIC DNA]</scope>
    <source>
        <strain evidence="1 2">SZMC22713</strain>
    </source>
</reference>
<dbReference type="OrthoDB" id="2634618at2759"/>
<keyword evidence="2" id="KW-1185">Reference proteome</keyword>